<accession>K6Y352</accession>
<dbReference type="NCBIfam" id="TIGR00563">
    <property type="entry name" value="rsmB"/>
    <property type="match status" value="1"/>
</dbReference>
<dbReference type="Gene3D" id="1.10.287.730">
    <property type="entry name" value="Helix hairpin bin"/>
    <property type="match status" value="1"/>
</dbReference>
<dbReference type="InterPro" id="IPR054728">
    <property type="entry name" value="RsmB-like_ferredoxin"/>
</dbReference>
<dbReference type="InterPro" id="IPR006027">
    <property type="entry name" value="NusB_RsmB_TIM44"/>
</dbReference>
<dbReference type="SUPFAM" id="SSF53335">
    <property type="entry name" value="S-adenosyl-L-methionine-dependent methyltransferases"/>
    <property type="match status" value="1"/>
</dbReference>
<keyword evidence="6" id="KW-0698">rRNA processing</keyword>
<dbReference type="Proteomes" id="UP000006334">
    <property type="component" value="Unassembled WGS sequence"/>
</dbReference>
<comment type="similarity">
    <text evidence="3 14">Belongs to the class I-like SAM-binding methyltransferase superfamily. RsmB/NOP family.</text>
</comment>
<dbReference type="EMBL" id="BAEN01000002">
    <property type="protein sequence ID" value="GAC12702.1"/>
    <property type="molecule type" value="Genomic_DNA"/>
</dbReference>
<evidence type="ECO:0000256" key="4">
    <source>
        <dbReference type="ARBA" id="ARBA00012140"/>
    </source>
</evidence>
<dbReference type="EC" id="2.1.1.176" evidence="4"/>
<dbReference type="PROSITE" id="PS51686">
    <property type="entry name" value="SAM_MT_RSMB_NOP"/>
    <property type="match status" value="1"/>
</dbReference>
<dbReference type="InterPro" id="IPR004573">
    <property type="entry name" value="rRNA_ssu_MeTfrase_B"/>
</dbReference>
<dbReference type="eggNOG" id="COG0144">
    <property type="taxonomic scope" value="Bacteria"/>
</dbReference>
<keyword evidence="5" id="KW-0963">Cytoplasm</keyword>
<feature type="binding site" evidence="14">
    <location>
        <position position="313"/>
    </location>
    <ligand>
        <name>S-adenosyl-L-methionine</name>
        <dbReference type="ChEBI" id="CHEBI:59789"/>
    </ligand>
</feature>
<dbReference type="FunFam" id="3.40.50.150:FF:000022">
    <property type="entry name" value="Ribosomal RNA small subunit methyltransferase B"/>
    <property type="match status" value="1"/>
</dbReference>
<dbReference type="PRINTS" id="PR02008">
    <property type="entry name" value="RCMTFAMILY"/>
</dbReference>
<dbReference type="SUPFAM" id="SSF48013">
    <property type="entry name" value="NusB-like"/>
    <property type="match status" value="1"/>
</dbReference>
<dbReference type="eggNOG" id="COG0781">
    <property type="taxonomic scope" value="Bacteria"/>
</dbReference>
<evidence type="ECO:0000256" key="6">
    <source>
        <dbReference type="ARBA" id="ARBA00022552"/>
    </source>
</evidence>
<evidence type="ECO:0000256" key="2">
    <source>
        <dbReference type="ARBA" id="ARBA00004496"/>
    </source>
</evidence>
<comment type="caution">
    <text evidence="16">The sequence shown here is derived from an EMBL/GenBank/DDBJ whole genome shotgun (WGS) entry which is preliminary data.</text>
</comment>
<evidence type="ECO:0000259" key="15">
    <source>
        <dbReference type="PROSITE" id="PS51686"/>
    </source>
</evidence>
<evidence type="ECO:0000256" key="11">
    <source>
        <dbReference type="ARBA" id="ARBA00030399"/>
    </source>
</evidence>
<dbReference type="PANTHER" id="PTHR22807:SF61">
    <property type="entry name" value="NOL1_NOP2_SUN FAMILY PROTEIN _ ANTITERMINATION NUSB DOMAIN-CONTAINING PROTEIN"/>
    <property type="match status" value="1"/>
</dbReference>
<dbReference type="PANTHER" id="PTHR22807">
    <property type="entry name" value="NOP2 YEAST -RELATED NOL1/NOP2/FMU SUN DOMAIN-CONTAINING"/>
    <property type="match status" value="1"/>
</dbReference>
<dbReference type="CDD" id="cd02440">
    <property type="entry name" value="AdoMet_MTases"/>
    <property type="match status" value="1"/>
</dbReference>
<feature type="binding site" evidence="14">
    <location>
        <position position="287"/>
    </location>
    <ligand>
        <name>S-adenosyl-L-methionine</name>
        <dbReference type="ChEBI" id="CHEBI:59789"/>
    </ligand>
</feature>
<comment type="subcellular location">
    <subcellularLocation>
        <location evidence="2">Cytoplasm</location>
    </subcellularLocation>
</comment>
<evidence type="ECO:0000256" key="5">
    <source>
        <dbReference type="ARBA" id="ARBA00022490"/>
    </source>
</evidence>
<comment type="catalytic activity">
    <reaction evidence="13">
        <text>cytidine(967) in 16S rRNA + S-adenosyl-L-methionine = 5-methylcytidine(967) in 16S rRNA + S-adenosyl-L-homocysteine + H(+)</text>
        <dbReference type="Rhea" id="RHEA:42748"/>
        <dbReference type="Rhea" id="RHEA-COMP:10219"/>
        <dbReference type="Rhea" id="RHEA-COMP:10220"/>
        <dbReference type="ChEBI" id="CHEBI:15378"/>
        <dbReference type="ChEBI" id="CHEBI:57856"/>
        <dbReference type="ChEBI" id="CHEBI:59789"/>
        <dbReference type="ChEBI" id="CHEBI:74483"/>
        <dbReference type="ChEBI" id="CHEBI:82748"/>
        <dbReference type="EC" id="2.1.1.176"/>
    </reaction>
</comment>
<feature type="binding site" evidence="14">
    <location>
        <position position="332"/>
    </location>
    <ligand>
        <name>S-adenosyl-L-methionine</name>
        <dbReference type="ChEBI" id="CHEBI:59789"/>
    </ligand>
</feature>
<dbReference type="GO" id="GO:0003723">
    <property type="term" value="F:RNA binding"/>
    <property type="evidence" value="ECO:0007669"/>
    <property type="project" value="UniProtKB-UniRule"/>
</dbReference>
<dbReference type="InterPro" id="IPR001678">
    <property type="entry name" value="MeTrfase_RsmB-F_NOP2_dom"/>
</dbReference>
<comment type="function">
    <text evidence="1">Specifically methylates the cytosine at position 967 (m5C967) of 16S rRNA.</text>
</comment>
<dbReference type="Pfam" id="PF01189">
    <property type="entry name" value="Methyltr_RsmB-F"/>
    <property type="match status" value="1"/>
</dbReference>
<feature type="domain" description="SAM-dependent MTase RsmB/NOP-type" evidence="15">
    <location>
        <begin position="173"/>
        <end position="442"/>
    </location>
</feature>
<proteinExistence type="inferred from homology"/>
<evidence type="ECO:0000256" key="9">
    <source>
        <dbReference type="ARBA" id="ARBA00022691"/>
    </source>
</evidence>
<keyword evidence="10 14" id="KW-0694">RNA-binding</keyword>
<dbReference type="InterPro" id="IPR049560">
    <property type="entry name" value="MeTrfase_RsmB-F_NOP2_cat"/>
</dbReference>
<dbReference type="Gene3D" id="3.40.50.150">
    <property type="entry name" value="Vaccinia Virus protein VP39"/>
    <property type="match status" value="1"/>
</dbReference>
<dbReference type="Gene3D" id="1.10.940.10">
    <property type="entry name" value="NusB-like"/>
    <property type="match status" value="1"/>
</dbReference>
<organism evidence="16 17">
    <name type="scientific">Aliiglaciecola lipolytica E3</name>
    <dbReference type="NCBI Taxonomy" id="1127673"/>
    <lineage>
        <taxon>Bacteria</taxon>
        <taxon>Pseudomonadati</taxon>
        <taxon>Pseudomonadota</taxon>
        <taxon>Gammaproteobacteria</taxon>
        <taxon>Alteromonadales</taxon>
        <taxon>Alteromonadaceae</taxon>
        <taxon>Aliiglaciecola</taxon>
    </lineage>
</organism>
<dbReference type="Pfam" id="PF22458">
    <property type="entry name" value="RsmF-B_ferredox"/>
    <property type="match status" value="1"/>
</dbReference>
<feature type="active site" description="Nucleophile" evidence="14">
    <location>
        <position position="385"/>
    </location>
</feature>
<dbReference type="NCBIfam" id="NF011494">
    <property type="entry name" value="PRK14902.1"/>
    <property type="match status" value="1"/>
</dbReference>
<feature type="binding site" evidence="14">
    <location>
        <begin position="263"/>
        <end position="269"/>
    </location>
    <ligand>
        <name>S-adenosyl-L-methionine</name>
        <dbReference type="ChEBI" id="CHEBI:59789"/>
    </ligand>
</feature>
<evidence type="ECO:0000256" key="12">
    <source>
        <dbReference type="ARBA" id="ARBA00031088"/>
    </source>
</evidence>
<keyword evidence="9 14" id="KW-0949">S-adenosyl-L-methionine</keyword>
<protein>
    <recommendedName>
        <fullName evidence="4">16S rRNA (cytosine(967)-C(5))-methyltransferase</fullName>
        <ecNumber evidence="4">2.1.1.176</ecNumber>
    </recommendedName>
    <alternativeName>
        <fullName evidence="11">16S rRNA m5C967 methyltransferase</fullName>
    </alternativeName>
    <alternativeName>
        <fullName evidence="12">rRNA (cytosine-C(5)-)-methyltransferase RsmB</fullName>
    </alternativeName>
</protein>
<name>K6Y352_9ALTE</name>
<reference evidence="16 17" key="1">
    <citation type="journal article" date="2017" name="Antonie Van Leeuwenhoek">
        <title>Rhizobium rhizosphaerae sp. nov., a novel species isolated from rice rhizosphere.</title>
        <authorList>
            <person name="Zhao J.J."/>
            <person name="Zhang J."/>
            <person name="Zhang R.J."/>
            <person name="Zhang C.W."/>
            <person name="Yin H.Q."/>
            <person name="Zhang X.X."/>
        </authorList>
    </citation>
    <scope>NUCLEOTIDE SEQUENCE [LARGE SCALE GENOMIC DNA]</scope>
    <source>
        <strain evidence="16 17">E3</strain>
    </source>
</reference>
<evidence type="ECO:0000256" key="1">
    <source>
        <dbReference type="ARBA" id="ARBA00002724"/>
    </source>
</evidence>
<evidence type="ECO:0000256" key="13">
    <source>
        <dbReference type="ARBA" id="ARBA00047283"/>
    </source>
</evidence>
<dbReference type="InterPro" id="IPR018314">
    <property type="entry name" value="RsmB/NOL1/NOP2-like_CS"/>
</dbReference>
<evidence type="ECO:0000256" key="3">
    <source>
        <dbReference type="ARBA" id="ARBA00007494"/>
    </source>
</evidence>
<sequence>MNDSSISTSPRKSSKFLRPDAAKVLFQILENGQSARECLPKIQENYSDKDKAWLQEMVYGVLRHLPVLQSWLRILLDKPLKNKYKVAEHLIMLGFYQLAFTRVSTHAAVSETVAATRQLKVEPLKGLVNALLRNFIRQELDKQDIKEPQVRSGLPKWLFKRLQAAYPDQLEALCEEMQQRPPIWLRVNRQVIDKDKYLALLDEQGVACELSSEHSDGLILQKSQDITQLPGYQQGMFAVQDGAAQLAAAYLNAQEGDLVLDCCAAPGGKTCHILERQPNLSKCIALDIDDSRLDRVRENLSRLNLKADLVAADATQTESWWDGVLFDRILLDAPCSATGVIRRHPDIKWLRKNADIDTLVTLQRQILDTMWRILKPGGTLLYATCSILPEENYLQINAFLQNNPDASLIPVCNETENANPGRQILPGEKQMDGFYYARLLKS</sequence>
<dbReference type="PROSITE" id="PS01153">
    <property type="entry name" value="NOL1_NOP2_SUN"/>
    <property type="match status" value="1"/>
</dbReference>
<dbReference type="GO" id="GO:0009383">
    <property type="term" value="F:rRNA (cytosine-C5-)-methyltransferase activity"/>
    <property type="evidence" value="ECO:0007669"/>
    <property type="project" value="TreeGrafter"/>
</dbReference>
<dbReference type="GO" id="GO:0070475">
    <property type="term" value="P:rRNA base methylation"/>
    <property type="evidence" value="ECO:0007669"/>
    <property type="project" value="TreeGrafter"/>
</dbReference>
<keyword evidence="8 14" id="KW-0808">Transferase</keyword>
<evidence type="ECO:0000256" key="14">
    <source>
        <dbReference type="PROSITE-ProRule" id="PRU01023"/>
    </source>
</evidence>
<dbReference type="NCBIfam" id="NF008149">
    <property type="entry name" value="PRK10901.1"/>
    <property type="match status" value="1"/>
</dbReference>
<dbReference type="GO" id="GO:0005829">
    <property type="term" value="C:cytosol"/>
    <property type="evidence" value="ECO:0007669"/>
    <property type="project" value="TreeGrafter"/>
</dbReference>
<evidence type="ECO:0000256" key="8">
    <source>
        <dbReference type="ARBA" id="ARBA00022679"/>
    </source>
</evidence>
<dbReference type="GO" id="GO:0006355">
    <property type="term" value="P:regulation of DNA-templated transcription"/>
    <property type="evidence" value="ECO:0007669"/>
    <property type="project" value="InterPro"/>
</dbReference>
<keyword evidence="7 14" id="KW-0489">Methyltransferase</keyword>
<dbReference type="Gene3D" id="3.30.70.1170">
    <property type="entry name" value="Sun protein, domain 3"/>
    <property type="match status" value="1"/>
</dbReference>
<dbReference type="AlphaFoldDB" id="K6Y352"/>
<dbReference type="InterPro" id="IPR023267">
    <property type="entry name" value="RCMT"/>
</dbReference>
<evidence type="ECO:0000256" key="7">
    <source>
        <dbReference type="ARBA" id="ARBA00022603"/>
    </source>
</evidence>
<evidence type="ECO:0000256" key="10">
    <source>
        <dbReference type="ARBA" id="ARBA00022884"/>
    </source>
</evidence>
<dbReference type="InterPro" id="IPR035926">
    <property type="entry name" value="NusB-like_sf"/>
</dbReference>
<dbReference type="InterPro" id="IPR029063">
    <property type="entry name" value="SAM-dependent_MTases_sf"/>
</dbReference>
<gene>
    <name evidence="16" type="primary">rsmB</name>
    <name evidence="16" type="ORF">GLIP_0047</name>
</gene>
<dbReference type="Pfam" id="PF01029">
    <property type="entry name" value="NusB"/>
    <property type="match status" value="1"/>
</dbReference>
<evidence type="ECO:0000313" key="17">
    <source>
        <dbReference type="Proteomes" id="UP000006334"/>
    </source>
</evidence>
<dbReference type="STRING" id="1127673.GLIP_0047"/>
<evidence type="ECO:0000313" key="16">
    <source>
        <dbReference type="EMBL" id="GAC12702.1"/>
    </source>
</evidence>
<keyword evidence="17" id="KW-1185">Reference proteome</keyword>